<feature type="transmembrane region" description="Helical" evidence="9">
    <location>
        <begin position="375"/>
        <end position="395"/>
    </location>
</feature>
<keyword evidence="4 9" id="KW-0812">Transmembrane</keyword>
<feature type="transmembrane region" description="Helical" evidence="9">
    <location>
        <begin position="467"/>
        <end position="494"/>
    </location>
</feature>
<reference evidence="10 11" key="1">
    <citation type="submission" date="2024-02" db="EMBL/GenBank/DDBJ databases">
        <title>Draft genome sequence of Collimonas sp. strain H4R21, an effective mineral-weathering bacterial strain isolated from the beech rhizosphere.</title>
        <authorList>
            <person name="Morin E."/>
            <person name="Uroz S."/>
            <person name="Leveau J.H.J."/>
            <person name="Kumar R."/>
            <person name="Rey M.W."/>
            <person name="Pham J."/>
        </authorList>
    </citation>
    <scope>NUCLEOTIDE SEQUENCE [LARGE SCALE GENOMIC DNA]</scope>
    <source>
        <strain evidence="10 11">H4R21</strain>
    </source>
</reference>
<keyword evidence="2 9" id="KW-1003">Cell membrane</keyword>
<keyword evidence="5 9" id="KW-0630">Potassium</keyword>
<name>A0ABU9PR25_9BURK</name>
<comment type="subcellular location">
    <subcellularLocation>
        <location evidence="9">Cell membrane</location>
        <topology evidence="9">Multi-pass membrane protein</topology>
    </subcellularLocation>
</comment>
<dbReference type="PANTHER" id="PTHR30607:SF2">
    <property type="entry name" value="POTASSIUM-TRANSPORTING ATPASE POTASSIUM-BINDING SUBUNIT"/>
    <property type="match status" value="1"/>
</dbReference>
<feature type="transmembrane region" description="Helical" evidence="9">
    <location>
        <begin position="181"/>
        <end position="203"/>
    </location>
</feature>
<dbReference type="Pfam" id="PF03814">
    <property type="entry name" value="KdpA"/>
    <property type="match status" value="1"/>
</dbReference>
<evidence type="ECO:0000256" key="2">
    <source>
        <dbReference type="ARBA" id="ARBA00022475"/>
    </source>
</evidence>
<comment type="function">
    <text evidence="9">Part of the high-affinity ATP-driven potassium transport (or Kdp) system, which catalyzes the hydrolysis of ATP coupled with the electrogenic transport of potassium into the cytoplasm. This subunit binds the extracellular potassium ions and delivers the ions to the membrane domain of KdpB through an intramembrane tunnel.</text>
</comment>
<feature type="transmembrane region" description="Helical" evidence="9">
    <location>
        <begin position="427"/>
        <end position="446"/>
    </location>
</feature>
<evidence type="ECO:0000256" key="5">
    <source>
        <dbReference type="ARBA" id="ARBA00022958"/>
    </source>
</evidence>
<dbReference type="Proteomes" id="UP001495910">
    <property type="component" value="Unassembled WGS sequence"/>
</dbReference>
<sequence length="610" mass="64770">MTSQSTMLLVAFLAVLLLLSYPLGKFIVQVAAGSSDHAPVPGFGWFNRIEQWLYRCAGIKAKSEMNWKHYALALLLFNTIGALATYGLQRLQVWLPLNPQHFANVSPDSSFNTAVSFISNTNWQGYSGESTMSYLTQMLVLAVQNFFSAATGIAVAFALIRGFSRHSVQSIGNFWTDITRSTVYVLLPLSVIFSVFLISQGVIQNFDSYKDANIVQSLDYQQPKVGADGQPVMGTTGDGAGKPVMEAANTKVQTLAMGPVASQEAIKMIGTNGGGFFNANSAHPYENPTPLSNFMQMLAIFLIPAALCFTFGFMVGDIRQGWAVLAAMTIIFVIMTAVVMYAEQQSHPGLTAMGIDQGHSLLQSGGNMEGKETRFGISASALFAAITTAASCGAVNAMHDSFTALGGMVPMALIQMGEVVFGGVGSGLYGMLVFAIMAVFIAGLMIGRTPEYLGKKIQSFEMKMTSIAILATPMLVLGGTAIAVMATAGVAGILNPGAHGFSEILYAFSSAANNNGSAFGGLSANTPFYNVMLAIAMWFGRFIIIVTILAMAGSFAAKKRLEPNSGTMPTHGPLFIVLLIGVVVLVGVLNYVPALALGPVVEHLQMFAPN</sequence>
<evidence type="ECO:0000256" key="6">
    <source>
        <dbReference type="ARBA" id="ARBA00022989"/>
    </source>
</evidence>
<comment type="caution">
    <text evidence="10">The sequence shown here is derived from an EMBL/GenBank/DDBJ whole genome shotgun (WGS) entry which is preliminary data.</text>
</comment>
<evidence type="ECO:0000313" key="10">
    <source>
        <dbReference type="EMBL" id="MEM4986452.1"/>
    </source>
</evidence>
<keyword evidence="11" id="KW-1185">Reference proteome</keyword>
<comment type="similarity">
    <text evidence="9">Belongs to the KdpA family.</text>
</comment>
<feature type="transmembrane region" description="Helical" evidence="9">
    <location>
        <begin position="70"/>
        <end position="88"/>
    </location>
</feature>
<dbReference type="HAMAP" id="MF_00275">
    <property type="entry name" value="KdpA"/>
    <property type="match status" value="1"/>
</dbReference>
<evidence type="ECO:0000256" key="8">
    <source>
        <dbReference type="ARBA" id="ARBA00023136"/>
    </source>
</evidence>
<proteinExistence type="inferred from homology"/>
<evidence type="ECO:0000256" key="1">
    <source>
        <dbReference type="ARBA" id="ARBA00022448"/>
    </source>
</evidence>
<dbReference type="EMBL" id="JBANDC010000002">
    <property type="protein sequence ID" value="MEM4986452.1"/>
    <property type="molecule type" value="Genomic_DNA"/>
</dbReference>
<protein>
    <recommendedName>
        <fullName evidence="9">Potassium-transporting ATPase potassium-binding subunit</fullName>
    </recommendedName>
    <alternativeName>
        <fullName evidence="9">ATP phosphohydrolase [potassium-transporting] A chain</fullName>
    </alternativeName>
    <alternativeName>
        <fullName evidence="9">Potassium-binding and translocating subunit A</fullName>
    </alternativeName>
    <alternativeName>
        <fullName evidence="9">Potassium-translocating ATPase A chain</fullName>
    </alternativeName>
</protein>
<evidence type="ECO:0000256" key="7">
    <source>
        <dbReference type="ARBA" id="ARBA00023065"/>
    </source>
</evidence>
<evidence type="ECO:0000256" key="4">
    <source>
        <dbReference type="ARBA" id="ARBA00022692"/>
    </source>
</evidence>
<dbReference type="NCBIfam" id="TIGR00680">
    <property type="entry name" value="kdpA"/>
    <property type="match status" value="1"/>
</dbReference>
<feature type="transmembrane region" description="Helical" evidence="9">
    <location>
        <begin position="138"/>
        <end position="160"/>
    </location>
</feature>
<keyword evidence="1 9" id="KW-0813">Transport</keyword>
<feature type="transmembrane region" description="Helical" evidence="9">
    <location>
        <begin position="402"/>
        <end position="421"/>
    </location>
</feature>
<comment type="subunit">
    <text evidence="9">The system is composed of three essential subunits: KdpA, KdpB and KdpC.</text>
</comment>
<feature type="transmembrane region" description="Helical" evidence="9">
    <location>
        <begin position="573"/>
        <end position="592"/>
    </location>
</feature>
<evidence type="ECO:0000313" key="11">
    <source>
        <dbReference type="Proteomes" id="UP001495910"/>
    </source>
</evidence>
<dbReference type="InterPro" id="IPR004623">
    <property type="entry name" value="KdpA"/>
</dbReference>
<keyword evidence="7 9" id="KW-0406">Ion transport</keyword>
<dbReference type="RefSeq" id="WP_342828213.1">
    <property type="nucleotide sequence ID" value="NZ_JBANDC010000002.1"/>
</dbReference>
<feature type="transmembrane region" description="Helical" evidence="9">
    <location>
        <begin position="294"/>
        <end position="315"/>
    </location>
</feature>
<feature type="transmembrane region" description="Helical" evidence="9">
    <location>
        <begin position="322"/>
        <end position="342"/>
    </location>
</feature>
<feature type="transmembrane region" description="Helical" evidence="9">
    <location>
        <begin position="528"/>
        <end position="552"/>
    </location>
</feature>
<accession>A0ABU9PR25</accession>
<dbReference type="PIRSF" id="PIRSF001294">
    <property type="entry name" value="K_ATPaseA"/>
    <property type="match status" value="1"/>
</dbReference>
<dbReference type="PANTHER" id="PTHR30607">
    <property type="entry name" value="POTASSIUM-TRANSPORTING ATPASE A CHAIN"/>
    <property type="match status" value="1"/>
</dbReference>
<evidence type="ECO:0000256" key="3">
    <source>
        <dbReference type="ARBA" id="ARBA00022538"/>
    </source>
</evidence>
<keyword evidence="8 9" id="KW-0472">Membrane</keyword>
<gene>
    <name evidence="9 10" type="primary">kdpA</name>
    <name evidence="10" type="ORF">V8G57_03525</name>
</gene>
<keyword evidence="3 9" id="KW-0633">Potassium transport</keyword>
<organism evidence="10 11">
    <name type="scientific">Collimonas rhizosphaerae</name>
    <dbReference type="NCBI Taxonomy" id="3126357"/>
    <lineage>
        <taxon>Bacteria</taxon>
        <taxon>Pseudomonadati</taxon>
        <taxon>Pseudomonadota</taxon>
        <taxon>Betaproteobacteria</taxon>
        <taxon>Burkholderiales</taxon>
        <taxon>Oxalobacteraceae</taxon>
        <taxon>Collimonas</taxon>
    </lineage>
</organism>
<keyword evidence="6 9" id="KW-1133">Transmembrane helix</keyword>
<evidence type="ECO:0000256" key="9">
    <source>
        <dbReference type="HAMAP-Rule" id="MF_00275"/>
    </source>
</evidence>
<feature type="transmembrane region" description="Helical" evidence="9">
    <location>
        <begin position="6"/>
        <end position="24"/>
    </location>
</feature>